<evidence type="ECO:0000313" key="1">
    <source>
        <dbReference type="EMBL" id="KAF6751819.1"/>
    </source>
</evidence>
<name>A0A8H6M3H3_9AGAR</name>
<sequence>MSTHPILTSVAHPTARYRSSFSSLVPMDHNGKAPSQFSIAAARIDGRAPTREGGSAKYHEKLAGDINKRKQHILSNAAVLPVQSHIYHGEVCDEFVVCFPCQMGVRLGTAWNCASWEAHATSHQHKESVRSWERVNDSWLEDADKTKMDRWTTAWGAGRLVVQKAVPNILPEFDPSSYAMDSLELRMDS</sequence>
<reference evidence="1 2" key="1">
    <citation type="submission" date="2020-07" db="EMBL/GenBank/DDBJ databases">
        <title>Comparative genomics of pyrophilous fungi reveals a link between fire events and developmental genes.</title>
        <authorList>
            <consortium name="DOE Joint Genome Institute"/>
            <person name="Steindorff A.S."/>
            <person name="Carver A."/>
            <person name="Calhoun S."/>
            <person name="Stillman K."/>
            <person name="Liu H."/>
            <person name="Lipzen A."/>
            <person name="Pangilinan J."/>
            <person name="Labutti K."/>
            <person name="Bruns T.D."/>
            <person name="Grigoriev I.V."/>
        </authorList>
    </citation>
    <scope>NUCLEOTIDE SEQUENCE [LARGE SCALE GENOMIC DNA]</scope>
    <source>
        <strain evidence="1 2">CBS 144469</strain>
    </source>
</reference>
<organism evidence="1 2">
    <name type="scientific">Ephemerocybe angulata</name>
    <dbReference type="NCBI Taxonomy" id="980116"/>
    <lineage>
        <taxon>Eukaryota</taxon>
        <taxon>Fungi</taxon>
        <taxon>Dikarya</taxon>
        <taxon>Basidiomycota</taxon>
        <taxon>Agaricomycotina</taxon>
        <taxon>Agaricomycetes</taxon>
        <taxon>Agaricomycetidae</taxon>
        <taxon>Agaricales</taxon>
        <taxon>Agaricineae</taxon>
        <taxon>Psathyrellaceae</taxon>
        <taxon>Ephemerocybe</taxon>
    </lineage>
</organism>
<gene>
    <name evidence="1" type="ORF">DFP72DRAFT_1134984</name>
</gene>
<accession>A0A8H6M3H3</accession>
<evidence type="ECO:0000313" key="2">
    <source>
        <dbReference type="Proteomes" id="UP000521943"/>
    </source>
</evidence>
<proteinExistence type="predicted"/>
<keyword evidence="2" id="KW-1185">Reference proteome</keyword>
<protein>
    <submittedName>
        <fullName evidence="1">Uncharacterized protein</fullName>
    </submittedName>
</protein>
<dbReference type="Proteomes" id="UP000521943">
    <property type="component" value="Unassembled WGS sequence"/>
</dbReference>
<comment type="caution">
    <text evidence="1">The sequence shown here is derived from an EMBL/GenBank/DDBJ whole genome shotgun (WGS) entry which is preliminary data.</text>
</comment>
<dbReference type="EMBL" id="JACGCI010000047">
    <property type="protein sequence ID" value="KAF6751819.1"/>
    <property type="molecule type" value="Genomic_DNA"/>
</dbReference>
<dbReference type="AlphaFoldDB" id="A0A8H6M3H3"/>